<reference evidence="5" key="1">
    <citation type="submission" date="2017-12" db="EMBL/GenBank/DDBJ databases">
        <title>FDA dAtabase for Regulatory Grade micrObial Sequences (FDA-ARGOS): Supporting development and validation of Infectious Disease Dx tests.</title>
        <authorList>
            <person name="Hoffmann M."/>
            <person name="Allard M."/>
            <person name="Evans P."/>
            <person name="Brown E."/>
            <person name="Tallon L."/>
            <person name="Sadzewicz L."/>
            <person name="Sengamalay N."/>
            <person name="Ott S."/>
            <person name="Godinez A."/>
            <person name="Nagaraj S."/>
            <person name="Vavikolanu K."/>
            <person name="Aluvathingal J."/>
            <person name="Nadendla S."/>
            <person name="Sichtig H."/>
        </authorList>
    </citation>
    <scope>NUCLEOTIDE SEQUENCE [LARGE SCALE GENOMIC DNA]</scope>
    <source>
        <strain evidence="5">FDAARGOS_249</strain>
    </source>
</reference>
<feature type="transmembrane region" description="Helical" evidence="2">
    <location>
        <begin position="6"/>
        <end position="25"/>
    </location>
</feature>
<feature type="region of interest" description="Disordered" evidence="1">
    <location>
        <begin position="62"/>
        <end position="142"/>
    </location>
</feature>
<evidence type="ECO:0000313" key="4">
    <source>
        <dbReference type="EMBL" id="PNL92154.1"/>
    </source>
</evidence>
<dbReference type="InterPro" id="IPR015174">
    <property type="entry name" value="MIF4G-like_typ-2"/>
</dbReference>
<dbReference type="EMBL" id="NBTM02000001">
    <property type="protein sequence ID" value="PNL92154.1"/>
    <property type="molecule type" value="Genomic_DNA"/>
</dbReference>
<evidence type="ECO:0000259" key="3">
    <source>
        <dbReference type="Pfam" id="PF09090"/>
    </source>
</evidence>
<accession>A0A2J9PP65</accession>
<sequence>MKKSGFVLFTALMYMSILTFIYLVNLNMYSNQVKMNEEINISYQAQIMSRLAVEKVIAEKEKEVSSQIRSKDQPSGPSDSKESDTSYSREESDEKPLLDESSEILNKPDQPGVSEIEPDANAESGNQEDIENTEATVNSVTSDQVKEVEAATHSIISLTDGKWTMVFSQGHVSVELKNKVFNTTVFVVENGRQYKYNNVPYDQRTQE</sequence>
<dbReference type="AlphaFoldDB" id="A0A2J9PP65"/>
<protein>
    <recommendedName>
        <fullName evidence="3">MIF4G-like type 2 domain-containing protein</fullName>
    </recommendedName>
</protein>
<keyword evidence="2" id="KW-0812">Transmembrane</keyword>
<keyword evidence="2" id="KW-0472">Membrane</keyword>
<organism evidence="4 5">
    <name type="scientific">Aerococcus viridans</name>
    <dbReference type="NCBI Taxonomy" id="1377"/>
    <lineage>
        <taxon>Bacteria</taxon>
        <taxon>Bacillati</taxon>
        <taxon>Bacillota</taxon>
        <taxon>Bacilli</taxon>
        <taxon>Lactobacillales</taxon>
        <taxon>Aerococcaceae</taxon>
        <taxon>Aerococcus</taxon>
    </lineage>
</organism>
<evidence type="ECO:0000256" key="1">
    <source>
        <dbReference type="SAM" id="MobiDB-lite"/>
    </source>
</evidence>
<proteinExistence type="predicted"/>
<feature type="domain" description="MIF4G-like type 2" evidence="3">
    <location>
        <begin position="5"/>
        <end position="165"/>
    </location>
</feature>
<dbReference type="RefSeq" id="WP_083069723.1">
    <property type="nucleotide sequence ID" value="NZ_JALXKY010000026.1"/>
</dbReference>
<dbReference type="Proteomes" id="UP000192813">
    <property type="component" value="Unassembled WGS sequence"/>
</dbReference>
<feature type="compositionally biased region" description="Basic and acidic residues" evidence="1">
    <location>
        <begin position="79"/>
        <end position="98"/>
    </location>
</feature>
<feature type="compositionally biased region" description="Basic and acidic residues" evidence="1">
    <location>
        <begin position="62"/>
        <end position="72"/>
    </location>
</feature>
<evidence type="ECO:0000313" key="5">
    <source>
        <dbReference type="Proteomes" id="UP000192813"/>
    </source>
</evidence>
<name>A0A2J9PP65_9LACT</name>
<keyword evidence="2" id="KW-1133">Transmembrane helix</keyword>
<dbReference type="Pfam" id="PF09090">
    <property type="entry name" value="MIF4G_like_2"/>
    <property type="match status" value="1"/>
</dbReference>
<feature type="compositionally biased region" description="Acidic residues" evidence="1">
    <location>
        <begin position="116"/>
        <end position="132"/>
    </location>
</feature>
<dbReference type="GO" id="GO:0016070">
    <property type="term" value="P:RNA metabolic process"/>
    <property type="evidence" value="ECO:0007669"/>
    <property type="project" value="InterPro"/>
</dbReference>
<feature type="compositionally biased region" description="Polar residues" evidence="1">
    <location>
        <begin position="133"/>
        <end position="142"/>
    </location>
</feature>
<evidence type="ECO:0000256" key="2">
    <source>
        <dbReference type="SAM" id="Phobius"/>
    </source>
</evidence>
<gene>
    <name evidence="4" type="ORF">A6J77_007885</name>
</gene>
<comment type="caution">
    <text evidence="4">The sequence shown here is derived from an EMBL/GenBank/DDBJ whole genome shotgun (WGS) entry which is preliminary data.</text>
</comment>